<name>J9FUB4_9ZZZZ</name>
<proteinExistence type="predicted"/>
<protein>
    <submittedName>
        <fullName evidence="2">Uncharacterized protein</fullName>
    </submittedName>
</protein>
<feature type="compositionally biased region" description="Polar residues" evidence="1">
    <location>
        <begin position="35"/>
        <end position="48"/>
    </location>
</feature>
<sequence>MAPCVTSTHLVPVAANYATATSRRRNSNGHRRTTFETTPFCTSRPSTY</sequence>
<dbReference type="AlphaFoldDB" id="J9FUB4"/>
<evidence type="ECO:0000256" key="1">
    <source>
        <dbReference type="SAM" id="MobiDB-lite"/>
    </source>
</evidence>
<accession>J9FUB4</accession>
<gene>
    <name evidence="2" type="ORF">EVA_13804</name>
</gene>
<dbReference type="EMBL" id="AMCI01004432">
    <property type="protein sequence ID" value="EJW98093.1"/>
    <property type="molecule type" value="Genomic_DNA"/>
</dbReference>
<organism evidence="2">
    <name type="scientific">gut metagenome</name>
    <dbReference type="NCBI Taxonomy" id="749906"/>
    <lineage>
        <taxon>unclassified sequences</taxon>
        <taxon>metagenomes</taxon>
        <taxon>organismal metagenomes</taxon>
    </lineage>
</organism>
<feature type="compositionally biased region" description="Basic residues" evidence="1">
    <location>
        <begin position="22"/>
        <end position="32"/>
    </location>
</feature>
<reference evidence="2" key="1">
    <citation type="journal article" date="2012" name="PLoS ONE">
        <title>Gene sets for utilization of primary and secondary nutrition supplies in the distal gut of endangered iberian lynx.</title>
        <authorList>
            <person name="Alcaide M."/>
            <person name="Messina E."/>
            <person name="Richter M."/>
            <person name="Bargiela R."/>
            <person name="Peplies J."/>
            <person name="Huws S.A."/>
            <person name="Newbold C.J."/>
            <person name="Golyshin P.N."/>
            <person name="Simon M.A."/>
            <person name="Lopez G."/>
            <person name="Yakimov M.M."/>
            <person name="Ferrer M."/>
        </authorList>
    </citation>
    <scope>NUCLEOTIDE SEQUENCE</scope>
</reference>
<comment type="caution">
    <text evidence="2">The sequence shown here is derived from an EMBL/GenBank/DDBJ whole genome shotgun (WGS) entry which is preliminary data.</text>
</comment>
<evidence type="ECO:0000313" key="2">
    <source>
        <dbReference type="EMBL" id="EJW98093.1"/>
    </source>
</evidence>
<feature type="region of interest" description="Disordered" evidence="1">
    <location>
        <begin position="21"/>
        <end position="48"/>
    </location>
</feature>